<evidence type="ECO:0000313" key="8">
    <source>
        <dbReference type="Proteomes" id="UP000219860"/>
    </source>
</evidence>
<evidence type="ECO:0000313" key="2">
    <source>
        <dbReference type="EMBL" id="CXI68000.1"/>
    </source>
</evidence>
<dbReference type="EMBL" id="LT608147">
    <property type="protein sequence ID" value="SCM24173.1"/>
    <property type="molecule type" value="Genomic_DNA"/>
</dbReference>
<organism evidence="2 7">
    <name type="scientific">Plasmodium berghei</name>
    <dbReference type="NCBI Taxonomy" id="5821"/>
    <lineage>
        <taxon>Eukaryota</taxon>
        <taxon>Sar</taxon>
        <taxon>Alveolata</taxon>
        <taxon>Apicomplexa</taxon>
        <taxon>Aconoidasida</taxon>
        <taxon>Haemosporida</taxon>
        <taxon>Plasmodiidae</taxon>
        <taxon>Plasmodium</taxon>
        <taxon>Plasmodium (Vinckeia)</taxon>
    </lineage>
</organism>
<dbReference type="Proteomes" id="UP000069549">
    <property type="component" value="Chromosome 11"/>
</dbReference>
<feature type="compositionally biased region" description="Basic and acidic residues" evidence="1">
    <location>
        <begin position="916"/>
        <end position="928"/>
    </location>
</feature>
<feature type="compositionally biased region" description="Basic and acidic residues" evidence="1">
    <location>
        <begin position="1616"/>
        <end position="1627"/>
    </location>
</feature>
<dbReference type="Proteomes" id="UP000516480">
    <property type="component" value="Chromosome 11"/>
</dbReference>
<dbReference type="OMA" id="CVINNVE"/>
<dbReference type="OrthoDB" id="372950at2759"/>
<feature type="compositionally biased region" description="Basic residues" evidence="1">
    <location>
        <begin position="1598"/>
        <end position="1615"/>
    </location>
</feature>
<evidence type="ECO:0000313" key="3">
    <source>
        <dbReference type="EMBL" id="SCM24173.1"/>
    </source>
</evidence>
<feature type="compositionally biased region" description="Basic residues" evidence="1">
    <location>
        <begin position="1032"/>
        <end position="1042"/>
    </location>
</feature>
<evidence type="ECO:0000313" key="10">
    <source>
        <dbReference type="Proteomes" id="UP000220214"/>
    </source>
</evidence>
<feature type="compositionally biased region" description="Basic and acidic residues" evidence="1">
    <location>
        <begin position="1655"/>
        <end position="1674"/>
    </location>
</feature>
<feature type="region of interest" description="Disordered" evidence="1">
    <location>
        <begin position="897"/>
        <end position="947"/>
    </location>
</feature>
<dbReference type="EMBL" id="LT608259">
    <property type="protein sequence ID" value="SCO63384.1"/>
    <property type="molecule type" value="Genomic_DNA"/>
</dbReference>
<evidence type="ECO:0000313" key="6">
    <source>
        <dbReference type="EMBL" id="SCO63384.1"/>
    </source>
</evidence>
<proteinExistence type="predicted"/>
<feature type="compositionally biased region" description="Basic and acidic residues" evidence="1">
    <location>
        <begin position="614"/>
        <end position="632"/>
    </location>
</feature>
<dbReference type="EMBL" id="LT160031">
    <property type="protein sequence ID" value="CXI68000.1"/>
    <property type="molecule type" value="Genomic_DNA"/>
</dbReference>
<dbReference type="EMBL" id="LT608275">
    <property type="protein sequence ID" value="SCO61407.1"/>
    <property type="molecule type" value="Genomic_DNA"/>
</dbReference>
<feature type="region of interest" description="Disordered" evidence="1">
    <location>
        <begin position="1150"/>
        <end position="1206"/>
    </location>
</feature>
<name>A0A0Y9Y0M9_PLABE</name>
<protein>
    <submittedName>
        <fullName evidence="2">Uncharacterized protein</fullName>
    </submittedName>
</protein>
<feature type="compositionally biased region" description="Basic residues" evidence="1">
    <location>
        <begin position="1628"/>
        <end position="1643"/>
    </location>
</feature>
<feature type="region of interest" description="Disordered" evidence="1">
    <location>
        <begin position="1025"/>
        <end position="1093"/>
    </location>
</feature>
<feature type="region of interest" description="Disordered" evidence="1">
    <location>
        <begin position="1594"/>
        <end position="1706"/>
    </location>
</feature>
<dbReference type="Proteomes" id="UP000219974">
    <property type="component" value="Chromosome 11"/>
</dbReference>
<reference evidence="2 7" key="1">
    <citation type="submission" date="2016-02" db="EMBL/GenBank/DDBJ databases">
        <authorList>
            <consortium name="Pathogen Informatics"/>
        </authorList>
    </citation>
    <scope>NUCLEOTIDE SEQUENCE [LARGE SCALE GENOMIC DNA]</scope>
    <source>
        <strain evidence="2 7">K173</strain>
        <strain evidence="3 11">NK65 ny</strain>
        <strain evidence="4 10">NK65e</strain>
        <strain evidence="6 8">SP11 Antwerpcl1</strain>
        <strain evidence="5 9">SP11 RLL</strain>
    </source>
</reference>
<evidence type="ECO:0000313" key="5">
    <source>
        <dbReference type="EMBL" id="SCO61407.1"/>
    </source>
</evidence>
<dbReference type="Proteomes" id="UP000219860">
    <property type="component" value="Chromosome 11"/>
</dbReference>
<evidence type="ECO:0000313" key="9">
    <source>
        <dbReference type="Proteomes" id="UP000219974"/>
    </source>
</evidence>
<feature type="region of interest" description="Disordered" evidence="1">
    <location>
        <begin position="605"/>
        <end position="633"/>
    </location>
</feature>
<evidence type="ECO:0000313" key="4">
    <source>
        <dbReference type="EMBL" id="SCN26963.1"/>
    </source>
</evidence>
<accession>A0A0Y9Y0M9</accession>
<dbReference type="EMBL" id="LT614637">
    <property type="protein sequence ID" value="SCN26963.1"/>
    <property type="molecule type" value="Genomic_DNA"/>
</dbReference>
<gene>
    <name evidence="2" type="ORF">PBK173_000303100</name>
    <name evidence="4" type="ORF">PBNK65E_000295300</name>
    <name evidence="3" type="ORF">PBNK65NY_000294800</name>
    <name evidence="6" type="ORF">PBSP11A_000294700</name>
    <name evidence="5" type="ORF">PBSP11RLL_000295200</name>
</gene>
<dbReference type="Proteomes" id="UP000220214">
    <property type="component" value="Chromosome 11"/>
</dbReference>
<feature type="compositionally biased region" description="Basic and acidic residues" evidence="1">
    <location>
        <begin position="1156"/>
        <end position="1183"/>
    </location>
</feature>
<sequence>MNPNNKIFASSQVNMPKNGMGDNNHQNNKNILNSQYGNNINAFKRNVLENSDDSSKIPLSHYNNNVNFNNNSNNMMKGTSNSSPINYSIRNPNFQNVENGIYKTNNNMYSPEYANGSSNNNNFNSSMMPNLKMKNIITKGNGNPVNTNISNNNLINNMNYTNFPNKLKGNIDNINNKNNYNMINTNNKVSIPNIYRNMDANNNNIDASTIISSNTSSLNTQNGNKCGNLNRVKSIDLVNRNNLVNNMCNMNNSGNVIRNNNFQNGNGNNMNNIYMNMENAKSGIDNFKNSSMNPNVNTMKKQMNIIGVNGSNHAHNINNNMNININGYKEMTSFQTLNRTHSHKIDNISNINNINRRSNTVGASNNSVNRNANGLIRDTERVNNNDGNNMDNQYYNANKLQGIIVDHNARNIPKNLSLNLNKLPNIHNNNGNPKYIDNKPSSVYNINNNIYINENNENSENNRNFSNIQRNNKSIYPQGFSEKINSMPNNELNNIQNFVSTKTDSSSLVGNNGINPTKIMNCMLPNIDNTENGMNIVKNGDNNNFIIPKKRKKGKDKDVVTLSNPTNNLLENNGDNNITINKNTHFNNQNINNALLCQNTEELKNQKISKKKQKNNDDNPAKNDGKGKKKMMENNLNNMPISAYQTNSSSSIPNPMTQQAESVLMRNVNTVNSAVNHTNWAGFPSTQKKITPGTDFINNGEVNGNNNNQLSSYKGANIDENKNNNNTNKEIMSNGDQMKVDPKYIWLFLNNEFNDNKTKYAQILPLLKHYYPNRLNDLILLLEKYSLMSLNHIINSSYQLQMKLIKNYNRIESEKSGNTNGNNPMHNESMPIYDGMNFSIYNSNAENNRINNELNMRNIESRNVENTNIDNKLLNSINNNFNNLMYNMNLDGSLEHSNTNEDIVNNKNTTKGKKNNSKENTFRDEGTKKPRKPRVSKKSQQNNNLPLLNIMNGTENNISIENLQKNNELKINDNVFSVGFGVHNVNNENCDKNNDPSKIMGNGVAKFLEVSKNELLEQLGVNNIDNDANKNTKVRKYRKKKKNDGDNGEGNTPNVSLDGVSIDQIQGTPNNNENKRKKKKKNENLDNTNDENTTEIQNLLSNDKGDESIYANKIDRLSMNNKKEDIINTQILDSIVSDYKKSGNEINQSVINNNDCAERDDKNKIDEKSGDKENKIDEEINETKKKKKSNKDTTKKEKGLRKNKTKKMEMANMLQSYDTINGINYALSEQYNNLYGKKITNIKKLCYPENNLLAYLKEVGLYNNFLGKTNRINSMNAIRKKYKKFSFCVNKVFKKQNINDIITLNDNINNNKQFLSLFKKKDIRNLKRKNLSFFMGKLDFQKIDLLIIKRIRICMEKIKNTLGLTCVINNVEQIIKILKDAFNDRMKFIWSMIEFSNNYRLDQYFHVLGKNRNHPNSNFRDTRIIVNQNINSLIMYFNQRNIDGRMIEYLKTQMKPRKRKKKNKNKEAFIEDKTTEFFKSINAIPTENIPINNAHNWESAQAKANEFAFVGYNQKRLLTQITPYDYKNILNSSICNKIFTIKWKEQQTAIINNLHYDMIPDTDEIKKRFENIYVRYMGYNEKELSLKLENKINPNKSKFSKKNKHQLKGKTRKKKIDNENLDKDNMIKKPKRKYERVKPRKNKSKNEENNQNVMEKNENGETIEKPENVKDSVVKKKGRKPREGKNKKNKNADTGNNDLTVHKGDPNKVLQASLDFMNPNMFT</sequence>
<evidence type="ECO:0000256" key="1">
    <source>
        <dbReference type="SAM" id="MobiDB-lite"/>
    </source>
</evidence>
<dbReference type="VEuPathDB" id="PlasmoDB:PBANKA_1137300"/>
<evidence type="ECO:0000313" key="11">
    <source>
        <dbReference type="Proteomes" id="UP000516480"/>
    </source>
</evidence>
<evidence type="ECO:0000313" key="7">
    <source>
        <dbReference type="Proteomes" id="UP000069549"/>
    </source>
</evidence>